<proteinExistence type="predicted"/>
<protein>
    <submittedName>
        <fullName evidence="1">Uncharacterized protein</fullName>
    </submittedName>
</protein>
<organism evidence="1">
    <name type="scientific">Rhizophagus irregularis (strain DAOM 181602 / DAOM 197198 / MUCL 43194)</name>
    <name type="common">Arbuscular mycorrhizal fungus</name>
    <name type="synonym">Glomus intraradices</name>
    <dbReference type="NCBI Taxonomy" id="747089"/>
    <lineage>
        <taxon>Eukaryota</taxon>
        <taxon>Fungi</taxon>
        <taxon>Fungi incertae sedis</taxon>
        <taxon>Mucoromycota</taxon>
        <taxon>Glomeromycotina</taxon>
        <taxon>Glomeromycetes</taxon>
        <taxon>Glomerales</taxon>
        <taxon>Glomeraceae</taxon>
        <taxon>Rhizophagus</taxon>
    </lineage>
</organism>
<gene>
    <name evidence="1" type="ORF">GLOINDRAFT_13583</name>
</gene>
<sequence>MFHKSVRFYDLHWAWALTAEFGPNFKYIVTLKRTGSSTRQKWYIAWMLCGFYEKLSISR</sequence>
<reference evidence="1" key="1">
    <citation type="submission" date="2013-07" db="EMBL/GenBank/DDBJ databases">
        <title>The genome of an arbuscular mycorrhizal fungus provides insights into the evolution of the oldest plant symbiosis.</title>
        <authorList>
            <consortium name="DOE Joint Genome Institute"/>
            <person name="Tisserant E."/>
            <person name="Malbreil M."/>
            <person name="Kuo A."/>
            <person name="Kohler A."/>
            <person name="Symeonidi A."/>
            <person name="Balestrini R."/>
            <person name="Charron P."/>
            <person name="Duensing N."/>
            <person name="Frei-dit-Frey N."/>
            <person name="Gianinazzi-Pearson V."/>
            <person name="Gilbert B."/>
            <person name="Handa Y."/>
            <person name="Hijri M."/>
            <person name="Kaul R."/>
            <person name="Kawaguchi M."/>
            <person name="Krajinski F."/>
            <person name="Lammers P."/>
            <person name="Lapierre D."/>
            <person name="Masclaux F.G."/>
            <person name="Murat C."/>
            <person name="Morin E."/>
            <person name="Ndikumana S."/>
            <person name="Pagni M."/>
            <person name="Petitpierre D."/>
            <person name="Requena N."/>
            <person name="Rosikiewicz P."/>
            <person name="Riley R."/>
            <person name="Saito K."/>
            <person name="San Clemente H."/>
            <person name="Shapiro H."/>
            <person name="van Tuinen D."/>
            <person name="Becard G."/>
            <person name="Bonfante P."/>
            <person name="Paszkowski U."/>
            <person name="Shachar-Hill Y."/>
            <person name="Young J.P."/>
            <person name="Sanders I.R."/>
            <person name="Henrissat B."/>
            <person name="Rensing S.A."/>
            <person name="Grigoriev I.V."/>
            <person name="Corradi N."/>
            <person name="Roux C."/>
            <person name="Martin F."/>
        </authorList>
    </citation>
    <scope>NUCLEOTIDE SEQUENCE</scope>
    <source>
        <strain evidence="1">DAOM 197198</strain>
    </source>
</reference>
<dbReference type="EMBL" id="KI301210">
    <property type="protein sequence ID" value="ERZ95489.1"/>
    <property type="molecule type" value="Genomic_DNA"/>
</dbReference>
<accession>U9SI31</accession>
<evidence type="ECO:0000313" key="1">
    <source>
        <dbReference type="EMBL" id="ERZ95489.1"/>
    </source>
</evidence>
<name>U9SI31_RHIID</name>
<dbReference type="AlphaFoldDB" id="U9SI31"/>
<dbReference type="HOGENOM" id="CLU_2962044_0_0_1"/>